<name>A0ABT0HRQ5_9BACT</name>
<dbReference type="Proteomes" id="UP001202180">
    <property type="component" value="Unassembled WGS sequence"/>
</dbReference>
<dbReference type="RefSeq" id="WP_248479011.1">
    <property type="nucleotide sequence ID" value="NZ_JALPRF010000003.1"/>
</dbReference>
<dbReference type="EMBL" id="JALPRF010000003">
    <property type="protein sequence ID" value="MCK8494512.1"/>
    <property type="molecule type" value="Genomic_DNA"/>
</dbReference>
<protein>
    <recommendedName>
        <fullName evidence="5">Outer membrane beta-barrel protein</fullName>
    </recommendedName>
</protein>
<organism evidence="3 4">
    <name type="scientific">Spirosoma liriopis</name>
    <dbReference type="NCBI Taxonomy" id="2937440"/>
    <lineage>
        <taxon>Bacteria</taxon>
        <taxon>Pseudomonadati</taxon>
        <taxon>Bacteroidota</taxon>
        <taxon>Cytophagia</taxon>
        <taxon>Cytophagales</taxon>
        <taxon>Cytophagaceae</taxon>
        <taxon>Spirosoma</taxon>
    </lineage>
</organism>
<evidence type="ECO:0000313" key="4">
    <source>
        <dbReference type="Proteomes" id="UP001202180"/>
    </source>
</evidence>
<comment type="caution">
    <text evidence="3">The sequence shown here is derived from an EMBL/GenBank/DDBJ whole genome shotgun (WGS) entry which is preliminary data.</text>
</comment>
<reference evidence="3 4" key="1">
    <citation type="submission" date="2022-04" db="EMBL/GenBank/DDBJ databases">
        <title>Spirosoma sp. strain RP8 genome sequencing and assembly.</title>
        <authorList>
            <person name="Jung Y."/>
        </authorList>
    </citation>
    <scope>NUCLEOTIDE SEQUENCE [LARGE SCALE GENOMIC DNA]</scope>
    <source>
        <strain evidence="3 4">RP8</strain>
    </source>
</reference>
<proteinExistence type="predicted"/>
<evidence type="ECO:0008006" key="5">
    <source>
        <dbReference type="Google" id="ProtNLM"/>
    </source>
</evidence>
<feature type="chain" id="PRO_5045287328" description="Outer membrane beta-barrel protein" evidence="2">
    <location>
        <begin position="20"/>
        <end position="310"/>
    </location>
</feature>
<feature type="region of interest" description="Disordered" evidence="1">
    <location>
        <begin position="39"/>
        <end position="58"/>
    </location>
</feature>
<evidence type="ECO:0000313" key="3">
    <source>
        <dbReference type="EMBL" id="MCK8494512.1"/>
    </source>
</evidence>
<keyword evidence="4" id="KW-1185">Reference proteome</keyword>
<sequence>MRNISLLVFFVSLMLSAQAQEVVIDTSYYAPPPVVRQRLLKEDPDDNTSSREVRESNRAQQTLLNQLNEVQSWYVSAEGGLRSDISRSSNSFGGLVSNSTPTKVVWSVLVGYTYRNAWSLEAGYTRAPTHLNITIASNPEPLVFNYLNNGYGVPIRLKRRLGSGKQAANGTGFWVTGGAWLTPNGNSQTGDFKLIGYSYGSRNRVDTIRLSNTTAVFKSITGIAELGLDYAARLSPSLELGGYVRKYWGLGNALKSDLTYTVNNRSTEHTTITADGSGWGFGITLRYIYGRQHEMKKTDRHERTQNDQGF</sequence>
<feature type="signal peptide" evidence="2">
    <location>
        <begin position="1"/>
        <end position="19"/>
    </location>
</feature>
<feature type="compositionally biased region" description="Basic and acidic residues" evidence="1">
    <location>
        <begin position="48"/>
        <end position="57"/>
    </location>
</feature>
<accession>A0ABT0HRQ5</accession>
<evidence type="ECO:0000256" key="2">
    <source>
        <dbReference type="SAM" id="SignalP"/>
    </source>
</evidence>
<gene>
    <name evidence="3" type="ORF">M0L20_21770</name>
</gene>
<keyword evidence="2" id="KW-0732">Signal</keyword>
<evidence type="ECO:0000256" key="1">
    <source>
        <dbReference type="SAM" id="MobiDB-lite"/>
    </source>
</evidence>